<name>A0AAU9L0W4_9STRA</name>
<keyword evidence="2" id="KW-1133">Transmembrane helix</keyword>
<feature type="transmembrane region" description="Helical" evidence="2">
    <location>
        <begin position="66"/>
        <end position="87"/>
    </location>
</feature>
<reference evidence="3" key="1">
    <citation type="submission" date="2021-11" db="EMBL/GenBank/DDBJ databases">
        <authorList>
            <person name="Islam A."/>
            <person name="Islam S."/>
            <person name="Flora M.S."/>
            <person name="Rahman M."/>
            <person name="Ziaur R.M."/>
            <person name="Epstein J.H."/>
            <person name="Hassan M."/>
            <person name="Klassen M."/>
            <person name="Woodard K."/>
            <person name="Webb A."/>
            <person name="Webby R.J."/>
            <person name="El Zowalaty M.E."/>
        </authorList>
    </citation>
    <scope>NUCLEOTIDE SEQUENCE</scope>
    <source>
        <strain evidence="3">Pbs3</strain>
    </source>
</reference>
<accession>A0AAU9L0W4</accession>
<evidence type="ECO:0000256" key="1">
    <source>
        <dbReference type="SAM" id="MobiDB-lite"/>
    </source>
</evidence>
<keyword evidence="2" id="KW-0812">Transmembrane</keyword>
<evidence type="ECO:0000313" key="3">
    <source>
        <dbReference type="EMBL" id="CAH0479180.1"/>
    </source>
</evidence>
<evidence type="ECO:0000256" key="2">
    <source>
        <dbReference type="SAM" id="Phobius"/>
    </source>
</evidence>
<protein>
    <submittedName>
        <fullName evidence="3">Uncharacterized protein</fullName>
    </submittedName>
</protein>
<dbReference type="Proteomes" id="UP001160483">
    <property type="component" value="Unassembled WGS sequence"/>
</dbReference>
<proteinExistence type="predicted"/>
<comment type="caution">
    <text evidence="3">The sequence shown here is derived from an EMBL/GenBank/DDBJ whole genome shotgun (WGS) entry which is preliminary data.</text>
</comment>
<keyword evidence="2" id="KW-0472">Membrane</keyword>
<sequence>MNGTKYELKRLMENGVTPLKFSKTKSLEFSGGYKKMRRGIGRSVKLPPGFSSIQPVMGGEYSRTNLAITTRLSVAVVFPALYDLLFVSRCRCRRDRIRCASGRRQRCEPNEPSLHTNSITEDSVNSGPSLFEGGLHRQARC</sequence>
<evidence type="ECO:0000313" key="4">
    <source>
        <dbReference type="Proteomes" id="UP001160483"/>
    </source>
</evidence>
<dbReference type="EMBL" id="CAKKTJ010000295">
    <property type="protein sequence ID" value="CAH0479180.1"/>
    <property type="molecule type" value="Genomic_DNA"/>
</dbReference>
<gene>
    <name evidence="3" type="ORF">PBS003_LOCUS5837</name>
</gene>
<organism evidence="3 4">
    <name type="scientific">Peronospora belbahrii</name>
    <dbReference type="NCBI Taxonomy" id="622444"/>
    <lineage>
        <taxon>Eukaryota</taxon>
        <taxon>Sar</taxon>
        <taxon>Stramenopiles</taxon>
        <taxon>Oomycota</taxon>
        <taxon>Peronosporomycetes</taxon>
        <taxon>Peronosporales</taxon>
        <taxon>Peronosporaceae</taxon>
        <taxon>Peronospora</taxon>
    </lineage>
</organism>
<feature type="compositionally biased region" description="Polar residues" evidence="1">
    <location>
        <begin position="113"/>
        <end position="128"/>
    </location>
</feature>
<feature type="region of interest" description="Disordered" evidence="1">
    <location>
        <begin position="106"/>
        <end position="141"/>
    </location>
</feature>
<dbReference type="AlphaFoldDB" id="A0AAU9L0W4"/>